<dbReference type="VEuPathDB" id="FungiDB:NCU05749"/>
<proteinExistence type="predicted"/>
<evidence type="ECO:0000313" key="3">
    <source>
        <dbReference type="Proteomes" id="UP000001805"/>
    </source>
</evidence>
<feature type="compositionally biased region" description="Low complexity" evidence="1">
    <location>
        <begin position="205"/>
        <end position="219"/>
    </location>
</feature>
<dbReference type="AlphaFoldDB" id="Q7S4S3"/>
<feature type="compositionally biased region" description="Low complexity" evidence="1">
    <location>
        <begin position="48"/>
        <end position="69"/>
    </location>
</feature>
<reference evidence="2 3" key="1">
    <citation type="journal article" date="2003" name="Nature">
        <title>The genome sequence of the filamentous fungus Neurospora crassa.</title>
        <authorList>
            <person name="Galagan J.E."/>
            <person name="Calvo S.E."/>
            <person name="Borkovich K.A."/>
            <person name="Selker E.U."/>
            <person name="Read N.D."/>
            <person name="Jaffe D."/>
            <person name="FitzHugh W."/>
            <person name="Ma L.J."/>
            <person name="Smirnov S."/>
            <person name="Purcell S."/>
            <person name="Rehman B."/>
            <person name="Elkins T."/>
            <person name="Engels R."/>
            <person name="Wang S."/>
            <person name="Nielsen C.B."/>
            <person name="Butler J."/>
            <person name="Endrizzi M."/>
            <person name="Qui D."/>
            <person name="Ianakiev P."/>
            <person name="Bell-Pedersen D."/>
            <person name="Nelson M.A."/>
            <person name="Werner-Washburne M."/>
            <person name="Selitrennikoff C.P."/>
            <person name="Kinsey J.A."/>
            <person name="Braun E.L."/>
            <person name="Zelter A."/>
            <person name="Schulte U."/>
            <person name="Kothe G.O."/>
            <person name="Jedd G."/>
            <person name="Mewes W."/>
            <person name="Staben C."/>
            <person name="Marcotte E."/>
            <person name="Greenberg D."/>
            <person name="Roy A."/>
            <person name="Foley K."/>
            <person name="Naylor J."/>
            <person name="Stange-Thomann N."/>
            <person name="Barrett R."/>
            <person name="Gnerre S."/>
            <person name="Kamal M."/>
            <person name="Kamvysselis M."/>
            <person name="Mauceli E."/>
            <person name="Bielke C."/>
            <person name="Rudd S."/>
            <person name="Frishman D."/>
            <person name="Krystofova S."/>
            <person name="Rasmussen C."/>
            <person name="Metzenberg R.L."/>
            <person name="Perkins D.D."/>
            <person name="Kroken S."/>
            <person name="Cogoni C."/>
            <person name="Macino G."/>
            <person name="Catcheside D."/>
            <person name="Li W."/>
            <person name="Pratt R.J."/>
            <person name="Osmani S.A."/>
            <person name="DeSouza C.P."/>
            <person name="Glass L."/>
            <person name="Orbach M.J."/>
            <person name="Berglund J.A."/>
            <person name="Voelker R."/>
            <person name="Yarden O."/>
            <person name="Plamann M."/>
            <person name="Seiler S."/>
            <person name="Dunlap J."/>
            <person name="Radford A."/>
            <person name="Aramayo R."/>
            <person name="Natvig D.O."/>
            <person name="Alex L.A."/>
            <person name="Mannhaupt G."/>
            <person name="Ebbole D.J."/>
            <person name="Freitag M."/>
            <person name="Paulsen I."/>
            <person name="Sachs M.S."/>
            <person name="Lander E.S."/>
            <person name="Nusbaum C."/>
            <person name="Birren B."/>
        </authorList>
    </citation>
    <scope>NUCLEOTIDE SEQUENCE [LARGE SCALE GENOMIC DNA]</scope>
    <source>
        <strain evidence="3">ATCC 24698 / 74-OR23-1A / CBS 708.71 / DSM 1257 / FGSC 987</strain>
    </source>
</reference>
<dbReference type="EMBL" id="CM002242">
    <property type="protein sequence ID" value="EAA30488.1"/>
    <property type="molecule type" value="Genomic_DNA"/>
</dbReference>
<feature type="region of interest" description="Disordered" evidence="1">
    <location>
        <begin position="127"/>
        <end position="150"/>
    </location>
</feature>
<feature type="region of interest" description="Disordered" evidence="1">
    <location>
        <begin position="189"/>
        <end position="228"/>
    </location>
</feature>
<dbReference type="RefSeq" id="XP_959724.1">
    <property type="nucleotide sequence ID" value="XM_954631.1"/>
</dbReference>
<evidence type="ECO:0000313" key="2">
    <source>
        <dbReference type="EMBL" id="EAA30488.1"/>
    </source>
</evidence>
<dbReference type="HOGENOM" id="CLU_1215084_0_0_1"/>
<protein>
    <submittedName>
        <fullName evidence="2">Uncharacterized protein</fullName>
    </submittedName>
</protein>
<dbReference type="InParanoid" id="Q7S4S3"/>
<dbReference type="PaxDb" id="5141-EFNCRP00000005694"/>
<feature type="region of interest" description="Disordered" evidence="1">
    <location>
        <begin position="45"/>
        <end position="81"/>
    </location>
</feature>
<gene>
    <name evidence="2" type="ORF">NCU05749</name>
</gene>
<evidence type="ECO:0000256" key="1">
    <source>
        <dbReference type="SAM" id="MobiDB-lite"/>
    </source>
</evidence>
<sequence length="228" mass="23334">MPTSTLARVVHRTILRPTGIRAAATVTVIPIQHMRSSPQLIQQRFAATSGDTSKRGSGSSSSGRSSRSSGSGGGTEKTEPEILAADIDVELDYPVAAMDEQYSATSWSDTPAGKSAAAKMASAATSAAGASEQQQQQSASGAAGKTTTTASGTKHETLVGKADNTLFYLAMGFLGLTGAYLVLKPNPHPSVTSGGVVEPRVDAKSSSSQPPSTQMQQGGSPPPSVRRT</sequence>
<dbReference type="OMA" id="AMDEQYS"/>
<dbReference type="Proteomes" id="UP000001805">
    <property type="component" value="Chromosome 7, Linkage Group VII"/>
</dbReference>
<name>Q7S4S3_NEUCR</name>
<accession>Q7S4S3</accession>
<organism evidence="2 3">
    <name type="scientific">Neurospora crassa (strain ATCC 24698 / 74-OR23-1A / CBS 708.71 / DSM 1257 / FGSC 987)</name>
    <dbReference type="NCBI Taxonomy" id="367110"/>
    <lineage>
        <taxon>Eukaryota</taxon>
        <taxon>Fungi</taxon>
        <taxon>Dikarya</taxon>
        <taxon>Ascomycota</taxon>
        <taxon>Pezizomycotina</taxon>
        <taxon>Sordariomycetes</taxon>
        <taxon>Sordariomycetidae</taxon>
        <taxon>Sordariales</taxon>
        <taxon>Sordariaceae</taxon>
        <taxon>Neurospora</taxon>
    </lineage>
</organism>
<keyword evidence="3" id="KW-1185">Reference proteome</keyword>
<dbReference type="OrthoDB" id="4588113at2759"/>
<dbReference type="KEGG" id="ncr:NCU05749"/>
<dbReference type="GeneID" id="3875886"/>